<evidence type="ECO:0000313" key="3">
    <source>
        <dbReference type="Proteomes" id="UP000267077"/>
    </source>
</evidence>
<dbReference type="AlphaFoldDB" id="A0A3S0PXE3"/>
<sequence>MDNAQSQAAMDECASKSLAAADKELNQVYQQVLAKYASDKVFTAKLRTAQKAWVAFRDAELEARYPASDKGLQYGSVYPMCADNELEAMTRKRIEELRAWLKGTQEGDVCAGSYQSNS</sequence>
<organism evidence="2 3">
    <name type="scientific">Dyella dinghuensis</name>
    <dbReference type="NCBI Taxonomy" id="1920169"/>
    <lineage>
        <taxon>Bacteria</taxon>
        <taxon>Pseudomonadati</taxon>
        <taxon>Pseudomonadota</taxon>
        <taxon>Gammaproteobacteria</taxon>
        <taxon>Lysobacterales</taxon>
        <taxon>Rhodanobacteraceae</taxon>
        <taxon>Dyella</taxon>
    </lineage>
</organism>
<name>A0A3S0PXE3_9GAMM</name>
<dbReference type="PANTHER" id="PTHR39176">
    <property type="entry name" value="PERIPLASMIC PROTEIN-RELATED"/>
    <property type="match status" value="1"/>
</dbReference>
<accession>A0A3S0PXE3</accession>
<dbReference type="Proteomes" id="UP000267077">
    <property type="component" value="Unassembled WGS sequence"/>
</dbReference>
<evidence type="ECO:0000313" key="2">
    <source>
        <dbReference type="EMBL" id="RUL62626.1"/>
    </source>
</evidence>
<dbReference type="PANTHER" id="PTHR39176:SF1">
    <property type="entry name" value="PERIPLASMIC PROTEIN"/>
    <property type="match status" value="1"/>
</dbReference>
<dbReference type="EMBL" id="RYZR01000007">
    <property type="protein sequence ID" value="RUL62626.1"/>
    <property type="molecule type" value="Genomic_DNA"/>
</dbReference>
<dbReference type="Gene3D" id="1.20.1270.180">
    <property type="match status" value="1"/>
</dbReference>
<dbReference type="OrthoDB" id="7340239at2"/>
<dbReference type="InterPro" id="IPR009739">
    <property type="entry name" value="LprI-like_N"/>
</dbReference>
<evidence type="ECO:0000259" key="1">
    <source>
        <dbReference type="Pfam" id="PF07007"/>
    </source>
</evidence>
<comment type="caution">
    <text evidence="2">The sequence shown here is derived from an EMBL/GenBank/DDBJ whole genome shotgun (WGS) entry which is preliminary data.</text>
</comment>
<feature type="domain" description="Lysozyme inhibitor LprI-like N-terminal" evidence="1">
    <location>
        <begin position="3"/>
        <end position="97"/>
    </location>
</feature>
<proteinExistence type="predicted"/>
<dbReference type="Pfam" id="PF07007">
    <property type="entry name" value="LprI"/>
    <property type="match status" value="1"/>
</dbReference>
<reference evidence="2 3" key="1">
    <citation type="submission" date="2018-12" db="EMBL/GenBank/DDBJ databases">
        <title>Dyella dinghuensis sp. nov. DHOA06 and Dyella choica sp. nov. 4M-K27, isolated from forest soil.</title>
        <authorList>
            <person name="Qiu L.-H."/>
            <person name="Gao Z.-H."/>
        </authorList>
    </citation>
    <scope>NUCLEOTIDE SEQUENCE [LARGE SCALE GENOMIC DNA]</scope>
    <source>
        <strain evidence="2 3">DHOA06</strain>
    </source>
</reference>
<gene>
    <name evidence="2" type="ORF">EKH79_16525</name>
</gene>
<protein>
    <submittedName>
        <fullName evidence="2">DUF1311 domain-containing protein</fullName>
    </submittedName>
</protein>
<keyword evidence="3" id="KW-1185">Reference proteome</keyword>